<sequence length="279" mass="31799">MKKYKIICSVIILTGLCLGYKCYKYYREVNVDKTAPIISYDGDLVISVNASLEELLSGVKAIDEVDGDVSDTLVIENYSKISDDNKVNVTYAAYDKSNNVAKVTRIIEYTDYQLPQFKLNKPLIFNSVKLTSLLGAIEAYNVRGENISNRIRVQYQQDPSEMNKTDINYPINFAVTDELGGTKSITLNVDIVDNKSNYNNDIEVNLKDYLIYVDKNEKINLSRYLDSIVYQNEEQRINYRNLEIETDLDTSVSGVYDVYFNYTLSNNLSGYSKLVVVVN</sequence>
<proteinExistence type="predicted"/>
<evidence type="ECO:0008006" key="3">
    <source>
        <dbReference type="Google" id="ProtNLM"/>
    </source>
</evidence>
<dbReference type="InterPro" id="IPR013783">
    <property type="entry name" value="Ig-like_fold"/>
</dbReference>
<name>A0A1Y4QKY8_9FIRM</name>
<protein>
    <recommendedName>
        <fullName evidence="3">DUF5011 domain-containing protein</fullName>
    </recommendedName>
</protein>
<evidence type="ECO:0000313" key="2">
    <source>
        <dbReference type="Proteomes" id="UP000196258"/>
    </source>
</evidence>
<reference evidence="2" key="1">
    <citation type="submission" date="2017-04" db="EMBL/GenBank/DDBJ databases">
        <title>Function of individual gut microbiota members based on whole genome sequencing of pure cultures obtained from chicken caecum.</title>
        <authorList>
            <person name="Medvecky M."/>
            <person name="Cejkova D."/>
            <person name="Polansky O."/>
            <person name="Karasova D."/>
            <person name="Kubasova T."/>
            <person name="Cizek A."/>
            <person name="Rychlik I."/>
        </authorList>
    </citation>
    <scope>NUCLEOTIDE SEQUENCE [LARGE SCALE GENOMIC DNA]</scope>
    <source>
        <strain evidence="2">An149</strain>
    </source>
</reference>
<dbReference type="Gene3D" id="2.60.40.10">
    <property type="entry name" value="Immunoglobulins"/>
    <property type="match status" value="1"/>
</dbReference>
<dbReference type="AlphaFoldDB" id="A0A1Y4QKY8"/>
<dbReference type="RefSeq" id="WP_087255103.1">
    <property type="nucleotide sequence ID" value="NZ_NFLB01000003.1"/>
</dbReference>
<gene>
    <name evidence="1" type="ORF">B5E91_03715</name>
</gene>
<evidence type="ECO:0000313" key="1">
    <source>
        <dbReference type="EMBL" id="OUQ05924.1"/>
    </source>
</evidence>
<comment type="caution">
    <text evidence="1">The sequence shown here is derived from an EMBL/GenBank/DDBJ whole genome shotgun (WGS) entry which is preliminary data.</text>
</comment>
<organism evidence="1 2">
    <name type="scientific">Thomasclavelia spiroformis</name>
    <dbReference type="NCBI Taxonomy" id="29348"/>
    <lineage>
        <taxon>Bacteria</taxon>
        <taxon>Bacillati</taxon>
        <taxon>Bacillota</taxon>
        <taxon>Erysipelotrichia</taxon>
        <taxon>Erysipelotrichales</taxon>
        <taxon>Coprobacillaceae</taxon>
        <taxon>Thomasclavelia</taxon>
    </lineage>
</organism>
<accession>A0A1Y4QKY8</accession>
<dbReference type="EMBL" id="NFLB01000003">
    <property type="protein sequence ID" value="OUQ05924.1"/>
    <property type="molecule type" value="Genomic_DNA"/>
</dbReference>
<dbReference type="Proteomes" id="UP000196258">
    <property type="component" value="Unassembled WGS sequence"/>
</dbReference>